<reference evidence="1" key="2">
    <citation type="submission" date="2021-01" db="UniProtKB">
        <authorList>
            <consortium name="EnsemblMetazoa"/>
        </authorList>
    </citation>
    <scope>IDENTIFICATION</scope>
</reference>
<dbReference type="KEGG" id="spu:100894026"/>
<dbReference type="EnsemblMetazoa" id="XM_003724930">
    <property type="protein sequence ID" value="XP_003724978"/>
    <property type="gene ID" value="LOC100894026"/>
</dbReference>
<reference evidence="2" key="1">
    <citation type="submission" date="2015-02" db="EMBL/GenBank/DDBJ databases">
        <title>Genome sequencing for Strongylocentrotus purpuratus.</title>
        <authorList>
            <person name="Murali S."/>
            <person name="Liu Y."/>
            <person name="Vee V."/>
            <person name="English A."/>
            <person name="Wang M."/>
            <person name="Skinner E."/>
            <person name="Han Y."/>
            <person name="Muzny D.M."/>
            <person name="Worley K.C."/>
            <person name="Gibbs R.A."/>
        </authorList>
    </citation>
    <scope>NUCLEOTIDE SEQUENCE</scope>
</reference>
<dbReference type="GeneID" id="100894026"/>
<dbReference type="RefSeq" id="XP_030829314.1">
    <property type="nucleotide sequence ID" value="XM_030973454.1"/>
</dbReference>
<dbReference type="OrthoDB" id="3135773at2759"/>
<dbReference type="InParanoid" id="A0A7M7GK76"/>
<accession>A0A7M7GK76</accession>
<proteinExistence type="predicted"/>
<dbReference type="EnsemblMetazoa" id="XM_030973454">
    <property type="protein sequence ID" value="XP_030829314"/>
    <property type="gene ID" value="LOC100894026"/>
</dbReference>
<dbReference type="AlphaFoldDB" id="A0A7M7GK76"/>
<dbReference type="RefSeq" id="XP_003724978.2">
    <property type="nucleotide sequence ID" value="XM_003724930.3"/>
</dbReference>
<dbReference type="OMA" id="LNMDMVW"/>
<protein>
    <submittedName>
        <fullName evidence="1">Uncharacterized protein</fullName>
    </submittedName>
</protein>
<name>A0A7M7GK76_STRPU</name>
<sequence length="451" mass="51836">MPATRATSATSLSQQQRQYGNSFFKSSQEGGFGFVVQCGRLESALQWYQCASSCSCNEDDAVSAIKNIAMTTWKLASLHGSTTDRNQKLQKVIARRYFNDALQNFNKALLLRSCKNAAWTDHLRSSMRRCGEEAIAWINKSFENEQEKMGLLTETLAQLPDEKRKAEEYVKLATHLFGLGMTALGELQYKECFRFMKECYFPIQEAARTCKNDPVIMSEVEVLQEDVHQHTRLAEAGKARATGDALLETGPKDKKELNVELIWSIMDWYRQSVILCKGSDIEQEAIAFSRLGRVYGKVLKLTVKGKDCYKKAIELALSMYPRNFHNVDWFEESKKFVEEFQRRLNKDGEENKEKDAVLAEMKADLDKLKGFSSLPAEEYVATLYKTWPPKAPGAKLDEELSKKKLLLKAISHYHPDKVDKEVHGKKWYYFTEEITKCLNDRYMREKFTDVD</sequence>
<keyword evidence="2" id="KW-1185">Reference proteome</keyword>
<dbReference type="Proteomes" id="UP000007110">
    <property type="component" value="Unassembled WGS sequence"/>
</dbReference>
<evidence type="ECO:0000313" key="1">
    <source>
        <dbReference type="EnsemblMetazoa" id="XP_003724978"/>
    </source>
</evidence>
<evidence type="ECO:0000313" key="2">
    <source>
        <dbReference type="Proteomes" id="UP000007110"/>
    </source>
</evidence>
<organism evidence="1 2">
    <name type="scientific">Strongylocentrotus purpuratus</name>
    <name type="common">Purple sea urchin</name>
    <dbReference type="NCBI Taxonomy" id="7668"/>
    <lineage>
        <taxon>Eukaryota</taxon>
        <taxon>Metazoa</taxon>
        <taxon>Echinodermata</taxon>
        <taxon>Eleutherozoa</taxon>
        <taxon>Echinozoa</taxon>
        <taxon>Echinoidea</taxon>
        <taxon>Euechinoidea</taxon>
        <taxon>Echinacea</taxon>
        <taxon>Camarodonta</taxon>
        <taxon>Echinidea</taxon>
        <taxon>Strongylocentrotidae</taxon>
        <taxon>Strongylocentrotus</taxon>
    </lineage>
</organism>